<evidence type="ECO:0000259" key="2">
    <source>
        <dbReference type="Pfam" id="PF01757"/>
    </source>
</evidence>
<feature type="transmembrane region" description="Helical" evidence="1">
    <location>
        <begin position="214"/>
        <end position="234"/>
    </location>
</feature>
<reference evidence="3 4" key="1">
    <citation type="submission" date="2021-01" db="EMBL/GenBank/DDBJ databases">
        <title>Actinoplanes sp. nov. LDG1-06 isolated from lichen.</title>
        <authorList>
            <person name="Saeng-In P."/>
            <person name="Phongsopitanun W."/>
            <person name="Kanchanasin P."/>
            <person name="Yuki M."/>
            <person name="Kudo T."/>
            <person name="Ohkuma M."/>
            <person name="Tanasupawat S."/>
        </authorList>
    </citation>
    <scope>NUCLEOTIDE SEQUENCE [LARGE SCALE GENOMIC DNA]</scope>
    <source>
        <strain evidence="3 4">LDG1-06</strain>
    </source>
</reference>
<feature type="transmembrane region" description="Helical" evidence="1">
    <location>
        <begin position="23"/>
        <end position="41"/>
    </location>
</feature>
<feature type="domain" description="Acyltransferase 3" evidence="2">
    <location>
        <begin position="17"/>
        <end position="361"/>
    </location>
</feature>
<dbReference type="Proteomes" id="UP000632138">
    <property type="component" value="Unassembled WGS sequence"/>
</dbReference>
<dbReference type="PANTHER" id="PTHR23028">
    <property type="entry name" value="ACETYLTRANSFERASE"/>
    <property type="match status" value="1"/>
</dbReference>
<keyword evidence="1" id="KW-0472">Membrane</keyword>
<proteinExistence type="predicted"/>
<keyword evidence="1" id="KW-1133">Transmembrane helix</keyword>
<feature type="transmembrane region" description="Helical" evidence="1">
    <location>
        <begin position="53"/>
        <end position="77"/>
    </location>
</feature>
<dbReference type="RefSeq" id="WP_203380085.1">
    <property type="nucleotide sequence ID" value="NZ_JAENHP010000013.1"/>
</dbReference>
<gene>
    <name evidence="3" type="ORF">JIG36_31755</name>
</gene>
<keyword evidence="3" id="KW-0808">Transferase</keyword>
<feature type="transmembrane region" description="Helical" evidence="1">
    <location>
        <begin position="346"/>
        <end position="368"/>
    </location>
</feature>
<organism evidence="3 4">
    <name type="scientific">Paractinoplanes ovalisporus</name>
    <dbReference type="NCBI Taxonomy" id="2810368"/>
    <lineage>
        <taxon>Bacteria</taxon>
        <taxon>Bacillati</taxon>
        <taxon>Actinomycetota</taxon>
        <taxon>Actinomycetes</taxon>
        <taxon>Micromonosporales</taxon>
        <taxon>Micromonosporaceae</taxon>
        <taxon>Paractinoplanes</taxon>
    </lineage>
</organism>
<accession>A0ABS2AJS3</accession>
<feature type="transmembrane region" description="Helical" evidence="1">
    <location>
        <begin position="308"/>
        <end position="326"/>
    </location>
</feature>
<keyword evidence="1" id="KW-0812">Transmembrane</keyword>
<feature type="transmembrane region" description="Helical" evidence="1">
    <location>
        <begin position="241"/>
        <end position="260"/>
    </location>
</feature>
<dbReference type="GO" id="GO:0016746">
    <property type="term" value="F:acyltransferase activity"/>
    <property type="evidence" value="ECO:0007669"/>
    <property type="project" value="UniProtKB-KW"/>
</dbReference>
<name>A0ABS2AJS3_9ACTN</name>
<protein>
    <submittedName>
        <fullName evidence="3">Acyltransferase</fullName>
    </submittedName>
</protein>
<dbReference type="InterPro" id="IPR002656">
    <property type="entry name" value="Acyl_transf_3_dom"/>
</dbReference>
<keyword evidence="4" id="KW-1185">Reference proteome</keyword>
<evidence type="ECO:0000313" key="4">
    <source>
        <dbReference type="Proteomes" id="UP000632138"/>
    </source>
</evidence>
<feature type="transmembrane region" description="Helical" evidence="1">
    <location>
        <begin position="146"/>
        <end position="165"/>
    </location>
</feature>
<comment type="caution">
    <text evidence="3">The sequence shown here is derived from an EMBL/GenBank/DDBJ whole genome shotgun (WGS) entry which is preliminary data.</text>
</comment>
<dbReference type="Pfam" id="PF01757">
    <property type="entry name" value="Acyl_transf_3"/>
    <property type="match status" value="1"/>
</dbReference>
<dbReference type="PANTHER" id="PTHR23028:SF53">
    <property type="entry name" value="ACYL_TRANSF_3 DOMAIN-CONTAINING PROTEIN"/>
    <property type="match status" value="1"/>
</dbReference>
<feature type="transmembrane region" description="Helical" evidence="1">
    <location>
        <begin position="172"/>
        <end position="194"/>
    </location>
</feature>
<dbReference type="InterPro" id="IPR050879">
    <property type="entry name" value="Acyltransferase_3"/>
</dbReference>
<evidence type="ECO:0000313" key="3">
    <source>
        <dbReference type="EMBL" id="MBM2620099.1"/>
    </source>
</evidence>
<dbReference type="EMBL" id="JAENHP010000013">
    <property type="protein sequence ID" value="MBM2620099.1"/>
    <property type="molecule type" value="Genomic_DNA"/>
</dbReference>
<evidence type="ECO:0000256" key="1">
    <source>
        <dbReference type="SAM" id="Phobius"/>
    </source>
</evidence>
<keyword evidence="3" id="KW-0012">Acyltransferase</keyword>
<feature type="transmembrane region" description="Helical" evidence="1">
    <location>
        <begin position="266"/>
        <end position="287"/>
    </location>
</feature>
<sequence>MTTAPIGTETPGNRLPSLTGMRVLAGMGVFATHIIALGLFADPAAFMTYIHYAANLGVFGVGFFFVLTGFVVTWTASESDTAARFWRRRFFKLVPNHVVFYLVILLLWLPTEVPIKTLKALAGLFLVTAWFPDQDTLFSNLNGPMWSANIDVFAYLIFPVLYVLVKKIKPGHLWGWAIGVVALSALVPLVAHQWLPTTPPSFTAPEISFPQHWFGFYFPLTRSLEFVVGILMARIVLTGKWIGITALPASLLTAGVYLATLDRPIFHGWTVIPLIPIAILIPALAVSDMRGRRTLVNGRFMVWLGDRMYAFFVSHITVLFMVHAAFNGENGVVGMYTQRQFPTWAAILVIIAFYVICVVVAEILYVTVERPAMRRWSRPRSERRVAPVQPAAPEPALRP</sequence>
<feature type="transmembrane region" description="Helical" evidence="1">
    <location>
        <begin position="89"/>
        <end position="109"/>
    </location>
</feature>